<dbReference type="RefSeq" id="WP_265264806.1">
    <property type="nucleotide sequence ID" value="NZ_JAIHOM010000052.1"/>
</dbReference>
<evidence type="ECO:0000313" key="3">
    <source>
        <dbReference type="EMBL" id="MCW6036976.1"/>
    </source>
</evidence>
<dbReference type="Gene3D" id="1.10.10.580">
    <property type="entry name" value="Structural maintenance of chromosome 1. Chain E"/>
    <property type="match status" value="1"/>
</dbReference>
<keyword evidence="4" id="KW-1185">Reference proteome</keyword>
<protein>
    <recommendedName>
        <fullName evidence="2">Segregation and condensation protein A</fullName>
    </recommendedName>
</protein>
<sequence>MAINLAQEAIAVLLDLAQRGEIDPWDVQVIEVIDRYLSKLALTGDLEPGKETADLPQSGQAFLWASMLVLLKANTLDEVEEEPEDEEIGEFDSDDLARPERALPTRLERHIRRRPSAPPLRRRRVTLQELIEQIEAMAVVLESKPAKPRVRSRSPSRREALRTIAELAHNENLTEMAGLLDQFLSQNFQQIAGEQEKIALDQLVAFWSQQQGQSSPSQPSTHDRVGVFWALLLLSAQSKVELEQQEFYQDLTIKPISP</sequence>
<dbReference type="EMBL" id="JAIHOM010000052">
    <property type="protein sequence ID" value="MCW6036976.1"/>
    <property type="molecule type" value="Genomic_DNA"/>
</dbReference>
<name>A0ABT3L631_9CYAN</name>
<keyword evidence="1" id="KW-0159">Chromosome partition</keyword>
<dbReference type="Proteomes" id="UP001526426">
    <property type="component" value="Unassembled WGS sequence"/>
</dbReference>
<evidence type="ECO:0000256" key="1">
    <source>
        <dbReference type="ARBA" id="ARBA00022829"/>
    </source>
</evidence>
<dbReference type="PANTHER" id="PTHR33969:SF2">
    <property type="entry name" value="SEGREGATION AND CONDENSATION PROTEIN A"/>
    <property type="match status" value="1"/>
</dbReference>
<gene>
    <name evidence="3" type="ORF">K4A83_11970</name>
</gene>
<dbReference type="PANTHER" id="PTHR33969">
    <property type="entry name" value="SEGREGATION AND CONDENSATION PROTEIN A"/>
    <property type="match status" value="1"/>
</dbReference>
<accession>A0ABT3L631</accession>
<evidence type="ECO:0000313" key="4">
    <source>
        <dbReference type="Proteomes" id="UP001526426"/>
    </source>
</evidence>
<organism evidence="3 4">
    <name type="scientific">Spirulina subsalsa FACHB-351</name>
    <dbReference type="NCBI Taxonomy" id="234711"/>
    <lineage>
        <taxon>Bacteria</taxon>
        <taxon>Bacillati</taxon>
        <taxon>Cyanobacteriota</taxon>
        <taxon>Cyanophyceae</taxon>
        <taxon>Spirulinales</taxon>
        <taxon>Spirulinaceae</taxon>
        <taxon>Spirulina</taxon>
    </lineage>
</organism>
<dbReference type="Gene3D" id="6.10.250.2410">
    <property type="match status" value="1"/>
</dbReference>
<proteinExistence type="predicted"/>
<dbReference type="InterPro" id="IPR003768">
    <property type="entry name" value="ScpA"/>
</dbReference>
<comment type="caution">
    <text evidence="3">The sequence shown here is derived from an EMBL/GenBank/DDBJ whole genome shotgun (WGS) entry which is preliminary data.</text>
</comment>
<reference evidence="3 4" key="1">
    <citation type="submission" date="2021-08" db="EMBL/GenBank/DDBJ databases">
        <title>Draft genome sequence of Spirulina subsalsa with high tolerance to salinity and hype-accumulation of phycocyanin.</title>
        <authorList>
            <person name="Pei H."/>
            <person name="Jiang L."/>
        </authorList>
    </citation>
    <scope>NUCLEOTIDE SEQUENCE [LARGE SCALE GENOMIC DNA]</scope>
    <source>
        <strain evidence="3 4">FACHB-351</strain>
    </source>
</reference>
<dbReference type="InterPro" id="IPR023093">
    <property type="entry name" value="ScpA-like_C"/>
</dbReference>
<evidence type="ECO:0000256" key="2">
    <source>
        <dbReference type="ARBA" id="ARBA00044777"/>
    </source>
</evidence>
<dbReference type="Pfam" id="PF02616">
    <property type="entry name" value="SMC_ScpA"/>
    <property type="match status" value="1"/>
</dbReference>